<evidence type="ECO:0000313" key="2">
    <source>
        <dbReference type="EMBL" id="MCM4082399.1"/>
    </source>
</evidence>
<name>A0ABT0YAR4_9ACTN</name>
<dbReference type="RefSeq" id="WP_251802127.1">
    <property type="nucleotide sequence ID" value="NZ_JAMQOL010000048.1"/>
</dbReference>
<dbReference type="InterPro" id="IPR041664">
    <property type="entry name" value="AAA_16"/>
</dbReference>
<gene>
    <name evidence="2" type="ORF">LXN57_33015</name>
</gene>
<dbReference type="PANTHER" id="PTHR34704:SF1">
    <property type="entry name" value="ATPASE"/>
    <property type="match status" value="1"/>
</dbReference>
<protein>
    <submittedName>
        <fullName evidence="2">AAA family ATPase</fullName>
    </submittedName>
</protein>
<feature type="domain" description="Orc1-like AAA ATPase" evidence="1">
    <location>
        <begin position="18"/>
        <end position="152"/>
    </location>
</feature>
<dbReference type="EMBL" id="JAMQOL010000048">
    <property type="protein sequence ID" value="MCM4082399.1"/>
    <property type="molecule type" value="Genomic_DNA"/>
</dbReference>
<dbReference type="Pfam" id="PF13191">
    <property type="entry name" value="AAA_16"/>
    <property type="match status" value="1"/>
</dbReference>
<dbReference type="InterPro" id="IPR027417">
    <property type="entry name" value="P-loop_NTPase"/>
</dbReference>
<evidence type="ECO:0000259" key="1">
    <source>
        <dbReference type="Pfam" id="PF13191"/>
    </source>
</evidence>
<proteinExistence type="predicted"/>
<evidence type="ECO:0000313" key="3">
    <source>
        <dbReference type="Proteomes" id="UP001523216"/>
    </source>
</evidence>
<dbReference type="Proteomes" id="UP001523216">
    <property type="component" value="Unassembled WGS sequence"/>
</dbReference>
<comment type="caution">
    <text evidence="2">The sequence shown here is derived from an EMBL/GenBank/DDBJ whole genome shotgun (WGS) entry which is preliminary data.</text>
</comment>
<dbReference type="Gene3D" id="3.40.50.300">
    <property type="entry name" value="P-loop containing nucleotide triphosphate hydrolases"/>
    <property type="match status" value="1"/>
</dbReference>
<accession>A0ABT0YAR4</accession>
<dbReference type="PANTHER" id="PTHR34704">
    <property type="entry name" value="ATPASE"/>
    <property type="match status" value="1"/>
</dbReference>
<dbReference type="SUPFAM" id="SSF52540">
    <property type="entry name" value="P-loop containing nucleoside triphosphate hydrolases"/>
    <property type="match status" value="1"/>
</dbReference>
<sequence length="498" mass="53753">MADWPEVRCDLASGAPMFVGRRAELDLLTKNLERIQRTGEGRSVAIRGRRQVGKSRLVQELCDRSGLPYCFYTAVKGASSTESAGQFLGALRDSPLLTPAGRDLLPSQPPSGSWGDMLRVLAGVLPDTPSIVVLDEMPWISEQDATFGGHLQVTWDRLLSRKPVLLLLLGSDLHMMQRFTEYDRPFYGRAANMILGPFNLAETAAVTGLSGADAIDAHLITGGLPGICLEWSPGALPGDFLTAEIANKTSALFTVPEQSLASEFPAPDTAKRVLEAVGGTGGRTFSNIAAAAGDRAGPVSSGTLSPLLHRLVDDKQILAVDRPLSTKPSKLAQYRIADSNLRLYLAILRDVHQLVLRDRTAAARTTLEARWSSWRGNAVEPIIRDALAIAAGDGRLPWSDTWEVGGWWNRQANPEIDLVGADRAPIASRIAFAGSFKWQDGPFDRRHLDDLQRHAPLIPGFEPGVSGLVVVSRSGADLPVGAVDLVWGPDDIVQAWSA</sequence>
<reference evidence="2 3" key="1">
    <citation type="submission" date="2022-06" db="EMBL/GenBank/DDBJ databases">
        <title>Actinoplanes abujensis sp. nov., isolated from Nigerian arid soil.</title>
        <authorList>
            <person name="Ding P."/>
        </authorList>
    </citation>
    <scope>NUCLEOTIDE SEQUENCE [LARGE SCALE GENOMIC DNA]</scope>
    <source>
        <strain evidence="3">TRM88002</strain>
    </source>
</reference>
<keyword evidence="3" id="KW-1185">Reference proteome</keyword>
<organism evidence="2 3">
    <name type="scientific">Paractinoplanes hotanensis</name>
    <dbReference type="NCBI Taxonomy" id="2906497"/>
    <lineage>
        <taxon>Bacteria</taxon>
        <taxon>Bacillati</taxon>
        <taxon>Actinomycetota</taxon>
        <taxon>Actinomycetes</taxon>
        <taxon>Micromonosporales</taxon>
        <taxon>Micromonosporaceae</taxon>
        <taxon>Paractinoplanes</taxon>
    </lineage>
</organism>